<reference evidence="4 5" key="1">
    <citation type="submission" date="2020-02" db="EMBL/GenBank/DDBJ databases">
        <title>Genome sequencing for Kineobactrum sp. M2.</title>
        <authorList>
            <person name="Park S.-J."/>
        </authorList>
    </citation>
    <scope>NUCLEOTIDE SEQUENCE [LARGE SCALE GENOMIC DNA]</scope>
    <source>
        <strain evidence="4 5">M2</strain>
    </source>
</reference>
<comment type="similarity">
    <text evidence="1">Belongs to the ClpA/ClpB family.</text>
</comment>
<dbReference type="RefSeq" id="WP_163495118.1">
    <property type="nucleotide sequence ID" value="NZ_CP048711.1"/>
</dbReference>
<proteinExistence type="inferred from homology"/>
<dbReference type="Gene3D" id="1.10.1780.10">
    <property type="entry name" value="Clp, N-terminal domain"/>
    <property type="match status" value="1"/>
</dbReference>
<organism evidence="4 5">
    <name type="scientific">Kineobactrum salinum</name>
    <dbReference type="NCBI Taxonomy" id="2708301"/>
    <lineage>
        <taxon>Bacteria</taxon>
        <taxon>Pseudomonadati</taxon>
        <taxon>Pseudomonadota</taxon>
        <taxon>Gammaproteobacteria</taxon>
        <taxon>Cellvibrionales</taxon>
        <taxon>Halieaceae</taxon>
        <taxon>Kineobactrum</taxon>
    </lineage>
</organism>
<feature type="domain" description="Clp R" evidence="3">
    <location>
        <begin position="1"/>
        <end position="75"/>
    </location>
</feature>
<dbReference type="AlphaFoldDB" id="A0A6C0U2P5"/>
<sequence>MFQLFKRKLRDAQTLARLCTLAEDLAHQQGRSKPGSEHFILAALALPDQTAAQAFASLGLTEQQFQDALAAQRSDALASVGISTTAVEVTNLPSALPLPKSALYETEPSGKSLVKRLAETRKTRTARFLLSADVLLAAAQENYTPSTRAFQKLGISPDQLVEAAQRSVNNLDSCSQMN</sequence>
<gene>
    <name evidence="4" type="ORF">G3T16_10120</name>
</gene>
<dbReference type="InterPro" id="IPR004176">
    <property type="entry name" value="Clp_R_N"/>
</dbReference>
<protein>
    <recommendedName>
        <fullName evidence="3">Clp R domain-containing protein</fullName>
    </recommendedName>
</protein>
<accession>A0A6C0U2P5</accession>
<dbReference type="Proteomes" id="UP000477680">
    <property type="component" value="Chromosome"/>
</dbReference>
<name>A0A6C0U2P5_9GAMM</name>
<evidence type="ECO:0000256" key="2">
    <source>
        <dbReference type="PROSITE-ProRule" id="PRU01251"/>
    </source>
</evidence>
<evidence type="ECO:0000313" key="4">
    <source>
        <dbReference type="EMBL" id="QIB65719.1"/>
    </source>
</evidence>
<evidence type="ECO:0000259" key="3">
    <source>
        <dbReference type="PROSITE" id="PS51903"/>
    </source>
</evidence>
<evidence type="ECO:0000256" key="1">
    <source>
        <dbReference type="ARBA" id="ARBA00008675"/>
    </source>
</evidence>
<keyword evidence="5" id="KW-1185">Reference proteome</keyword>
<dbReference type="EMBL" id="CP048711">
    <property type="protein sequence ID" value="QIB65719.1"/>
    <property type="molecule type" value="Genomic_DNA"/>
</dbReference>
<dbReference type="InterPro" id="IPR036628">
    <property type="entry name" value="Clp_N_dom_sf"/>
</dbReference>
<dbReference type="KEGG" id="kim:G3T16_10120"/>
<keyword evidence="2" id="KW-0677">Repeat</keyword>
<evidence type="ECO:0000313" key="5">
    <source>
        <dbReference type="Proteomes" id="UP000477680"/>
    </source>
</evidence>
<dbReference type="PROSITE" id="PS51903">
    <property type="entry name" value="CLP_R"/>
    <property type="match status" value="1"/>
</dbReference>